<sequence length="89" mass="10610">MMMYGIFLLFFSFIFFLLLVGESDFSLGENLVSAILVTYIYVGIYRTLTVCLRPREQEFHNLKEFMKIFFIDFIYVLVGLNIKFHKKIC</sequence>
<dbReference type="Proteomes" id="UP000298653">
    <property type="component" value="Chromosome"/>
</dbReference>
<feature type="transmembrane region" description="Helical" evidence="1">
    <location>
        <begin position="31"/>
        <end position="52"/>
    </location>
</feature>
<reference evidence="2 3" key="1">
    <citation type="submission" date="2019-05" db="EMBL/GenBank/DDBJ databases">
        <title>Complete genome sequencing of Anaerostipes rhamnosivorans.</title>
        <authorList>
            <person name="Bui T.P.N."/>
            <person name="de Vos W.M."/>
        </authorList>
    </citation>
    <scope>NUCLEOTIDE SEQUENCE [LARGE SCALE GENOMIC DNA]</scope>
    <source>
        <strain evidence="2 3">1y2</strain>
    </source>
</reference>
<gene>
    <name evidence="2" type="ORF">AR1Y2_1491</name>
</gene>
<feature type="transmembrane region" description="Helical" evidence="1">
    <location>
        <begin position="64"/>
        <end position="82"/>
    </location>
</feature>
<keyword evidence="3" id="KW-1185">Reference proteome</keyword>
<organism evidence="2 3">
    <name type="scientific">Anaerostipes rhamnosivorans</name>
    <dbReference type="NCBI Taxonomy" id="1229621"/>
    <lineage>
        <taxon>Bacteria</taxon>
        <taxon>Bacillati</taxon>
        <taxon>Bacillota</taxon>
        <taxon>Clostridia</taxon>
        <taxon>Lachnospirales</taxon>
        <taxon>Lachnospiraceae</taxon>
        <taxon>Anaerostipes</taxon>
    </lineage>
</organism>
<keyword evidence="1" id="KW-0812">Transmembrane</keyword>
<evidence type="ECO:0000313" key="3">
    <source>
        <dbReference type="Proteomes" id="UP000298653"/>
    </source>
</evidence>
<evidence type="ECO:0000313" key="2">
    <source>
        <dbReference type="EMBL" id="QCP34945.1"/>
    </source>
</evidence>
<dbReference type="AlphaFoldDB" id="A0A4P8IDS4"/>
<keyword evidence="1" id="KW-0472">Membrane</keyword>
<keyword evidence="1" id="KW-1133">Transmembrane helix</keyword>
<evidence type="ECO:0000256" key="1">
    <source>
        <dbReference type="SAM" id="Phobius"/>
    </source>
</evidence>
<dbReference type="KEGG" id="arf:AR1Y2_1491"/>
<protein>
    <submittedName>
        <fullName evidence="2">Uncharacterized protein</fullName>
    </submittedName>
</protein>
<name>A0A4P8IDS4_9FIRM</name>
<proteinExistence type="predicted"/>
<accession>A0A4P8IDS4</accession>
<dbReference type="EMBL" id="CP040058">
    <property type="protein sequence ID" value="QCP34945.1"/>
    <property type="molecule type" value="Genomic_DNA"/>
</dbReference>